<proteinExistence type="predicted"/>
<dbReference type="Pfam" id="PF07388">
    <property type="entry name" value="A-2_8-polyST"/>
    <property type="match status" value="1"/>
</dbReference>
<evidence type="ECO:0000313" key="1">
    <source>
        <dbReference type="EMBL" id="MEG3614537.1"/>
    </source>
</evidence>
<dbReference type="EMBL" id="JBAGLP010000110">
    <property type="protein sequence ID" value="MEG3614537.1"/>
    <property type="molecule type" value="Genomic_DNA"/>
</dbReference>
<accession>A0ABU7Z548</accession>
<gene>
    <name evidence="1" type="ORF">V5O49_05300</name>
</gene>
<sequence>MTTIVVASTLYGAMTAAAALEDEQAPRSRDTVLVVVNNAAAPELTPALDEIDAAAPVLARFDRVFRLGPLLAPAHPSTWDPSDDDLPVLRRLLQRAWGLDDTPPRLLLESVGTLPSRTLARVFHDAAVVVYSDGLMSYGATRTAVPLEIAQRIEAVRYLDLVPGLAPLLLSEHGVPSHPIDVATFRSVIDEVADRTDPPATSGNGRSAVLVGQYLATLGILSRDEETALHVSMVRAAADRGATRVRFKPHPSALPSDLGPVRAAAREAGVTMEVIDDASPVEAILRHDPPTLVVGCYSTSLVATERLLGVEAVTVGTATVLSRLRPYADSNRIPLTIVDGAHADPSYDADRLRALVASVVYAMHPERLPWLRSTAEEFLETADGDTLDRYFAGASLDALGLPGETPRRLRSALRRSASRVLRSPMTGLLVRLADRSPRQLIEGRLRGRGLRRF</sequence>
<dbReference type="RefSeq" id="WP_332901306.1">
    <property type="nucleotide sequence ID" value="NZ_JBAGLP010000110.1"/>
</dbReference>
<dbReference type="InterPro" id="IPR010866">
    <property type="entry name" value="A-2_8-polyST"/>
</dbReference>
<keyword evidence="2" id="KW-1185">Reference proteome</keyword>
<reference evidence="1" key="1">
    <citation type="journal article" date="2024" name="Antonie Van Leeuwenhoek">
        <title>Isoptericola haloaureus sp. nov., a dimorphic actinobacterium isolated from mangrove sediments of southeast India, implicating biosaline agricultural significance through nitrogen fixation and salt tolerance genes.</title>
        <authorList>
            <person name="Prathaban M."/>
            <person name="Prathiviraj R."/>
            <person name="Ravichandran M."/>
            <person name="Natarajan S.D."/>
            <person name="Sobanaa M."/>
            <person name="Hari Krishna Kumar S."/>
            <person name="Chandrasekar V."/>
            <person name="Selvin J."/>
        </authorList>
    </citation>
    <scope>NUCLEOTIDE SEQUENCE</scope>
    <source>
        <strain evidence="1">MP1014</strain>
    </source>
</reference>
<organism evidence="1 2">
    <name type="scientific">Isoptericola haloaureus</name>
    <dbReference type="NCBI Taxonomy" id="1542902"/>
    <lineage>
        <taxon>Bacteria</taxon>
        <taxon>Bacillati</taxon>
        <taxon>Actinomycetota</taxon>
        <taxon>Actinomycetes</taxon>
        <taxon>Micrococcales</taxon>
        <taxon>Promicromonosporaceae</taxon>
        <taxon>Isoptericola</taxon>
    </lineage>
</organism>
<comment type="caution">
    <text evidence="1">The sequence shown here is derived from an EMBL/GenBank/DDBJ whole genome shotgun (WGS) entry which is preliminary data.</text>
</comment>
<name>A0ABU7Z548_9MICO</name>
<protein>
    <submittedName>
        <fullName evidence="1">Polysialyltransferase family glycosyltransferase</fullName>
    </submittedName>
</protein>
<reference evidence="1" key="2">
    <citation type="submission" date="2024-02" db="EMBL/GenBank/DDBJ databases">
        <authorList>
            <person name="Prathaban M."/>
            <person name="Mythili R."/>
            <person name="Sharmila Devi N."/>
            <person name="Sobanaa M."/>
            <person name="Prathiviraj R."/>
            <person name="Selvin J."/>
        </authorList>
    </citation>
    <scope>NUCLEOTIDE SEQUENCE</scope>
    <source>
        <strain evidence="1">MP1014</strain>
    </source>
</reference>
<dbReference type="Proteomes" id="UP001310387">
    <property type="component" value="Unassembled WGS sequence"/>
</dbReference>
<evidence type="ECO:0000313" key="2">
    <source>
        <dbReference type="Proteomes" id="UP001310387"/>
    </source>
</evidence>